<organism evidence="9 10">
    <name type="scientific">Uncinula necator</name>
    <name type="common">Grape powdery mildew</name>
    <dbReference type="NCBI Taxonomy" id="52586"/>
    <lineage>
        <taxon>Eukaryota</taxon>
        <taxon>Fungi</taxon>
        <taxon>Dikarya</taxon>
        <taxon>Ascomycota</taxon>
        <taxon>Pezizomycotina</taxon>
        <taxon>Leotiomycetes</taxon>
        <taxon>Erysiphales</taxon>
        <taxon>Erysiphaceae</taxon>
        <taxon>Erysiphe</taxon>
    </lineage>
</organism>
<dbReference type="InterPro" id="IPR001607">
    <property type="entry name" value="Znf_UBP"/>
</dbReference>
<dbReference type="PANTHER" id="PTHR24007">
    <property type="entry name" value="BRCA1-ASSOCIATED PROTEIN"/>
    <property type="match status" value="1"/>
</dbReference>
<dbReference type="SUPFAM" id="SSF57850">
    <property type="entry name" value="RING/U-box"/>
    <property type="match status" value="2"/>
</dbReference>
<dbReference type="GO" id="GO:0061630">
    <property type="term" value="F:ubiquitin protein ligase activity"/>
    <property type="evidence" value="ECO:0007669"/>
    <property type="project" value="TreeGrafter"/>
</dbReference>
<comment type="caution">
    <text evidence="9">The sequence shown here is derived from an EMBL/GenBank/DDBJ whole genome shotgun (WGS) entry which is preliminary data.</text>
</comment>
<accession>A0A0B1P535</accession>
<name>A0A0B1P535_UNCNE</name>
<sequence>MVFIYKYHLRFELYPYASSSDVQHILQLGKNLSEEVWTPPPDSDIFCTGDWPIHRQLKSSIIDQKILKGDQENRSEQKSLTLKSSFIKIPKLESASSTIIDCGPRKVVIGKSNASKADTKTIWRGALNILEDLKNAEKDWRFGKTEIVGFDIERENQINCPQSDMEILQQQSSNTASYANNFTSDLTPEGRPTGKVTKARFQSAEIGKCTQVGWGVVHLYRDDNDAVNFDTRTTTYDGKGESTILCIPAVPSYLTPSYFLAWIGEKTREQVSHIRMVTTERLARYLVLMKFRDVNTAKTWKENWNGRAFNNTEPETCNVVFIKTVSFSTPPSTEISSSTSFPALTHDPFTPPGASLIELPTCPVCLERMDDTTGLLTILCQHVFHCACLLKWKDSSCPVCRHTNILHLDSPLERPFGSSQASLCSTCDCADDLWICLICGNVGCGRYKGGHAKDHWKQSAHCFALEIETQYVWDYAEDVWVHRLIRGKGEDSKLIEPPNQQQFDLGINGDTPQSYSSHDELVSRSKLEILGIEYTHLLTSQLESQREYFEDLINRSTAEANKASFAASSAARSATKVHEELKALEHAHNNLKSELTLQAHELKREKQRAEKTTEMARTFSKNLAEERRVSEGLMQRIEYLNQSIANLLKEQEIMKAENLELRETNRDLLFCMSASEKIREIEANTESGLAQGELESGVLCLPDPSPLQEKDERGKDKNRGKGKAKAKGKGKEKEKEKEKGKSKDIDN</sequence>
<feature type="compositionally biased region" description="Basic and acidic residues" evidence="6">
    <location>
        <begin position="708"/>
        <end position="719"/>
    </location>
</feature>
<dbReference type="InterPro" id="IPR001841">
    <property type="entry name" value="Znf_RING"/>
</dbReference>
<dbReference type="CDD" id="cd16457">
    <property type="entry name" value="RING-H2_BRAP2"/>
    <property type="match status" value="1"/>
</dbReference>
<dbReference type="GO" id="GO:0007265">
    <property type="term" value="P:Ras protein signal transduction"/>
    <property type="evidence" value="ECO:0007669"/>
    <property type="project" value="TreeGrafter"/>
</dbReference>
<dbReference type="Proteomes" id="UP000030854">
    <property type="component" value="Unassembled WGS sequence"/>
</dbReference>
<evidence type="ECO:0000259" key="8">
    <source>
        <dbReference type="PROSITE" id="PS50271"/>
    </source>
</evidence>
<keyword evidence="2 4" id="KW-0863">Zinc-finger</keyword>
<keyword evidence="3" id="KW-0862">Zinc</keyword>
<dbReference type="HOGENOM" id="CLU_009969_0_0_1"/>
<evidence type="ECO:0000256" key="4">
    <source>
        <dbReference type="PROSITE-ProRule" id="PRU00502"/>
    </source>
</evidence>
<reference evidence="9 10" key="1">
    <citation type="journal article" date="2014" name="BMC Genomics">
        <title>Adaptive genomic structural variation in the grape powdery mildew pathogen, Erysiphe necator.</title>
        <authorList>
            <person name="Jones L."/>
            <person name="Riaz S."/>
            <person name="Morales-Cruz A."/>
            <person name="Amrine K.C."/>
            <person name="McGuire B."/>
            <person name="Gubler W.D."/>
            <person name="Walker M.A."/>
            <person name="Cantu D."/>
        </authorList>
    </citation>
    <scope>NUCLEOTIDE SEQUENCE [LARGE SCALE GENOMIC DNA]</scope>
    <source>
        <strain evidence="10">c</strain>
    </source>
</reference>
<keyword evidence="10" id="KW-1185">Reference proteome</keyword>
<feature type="region of interest" description="Disordered" evidence="6">
    <location>
        <begin position="696"/>
        <end position="747"/>
    </location>
</feature>
<dbReference type="Pfam" id="PF02148">
    <property type="entry name" value="zf-UBP"/>
    <property type="match status" value="1"/>
</dbReference>
<dbReference type="GO" id="GO:0016567">
    <property type="term" value="P:protein ubiquitination"/>
    <property type="evidence" value="ECO:0007669"/>
    <property type="project" value="TreeGrafter"/>
</dbReference>
<protein>
    <submittedName>
        <fullName evidence="9">Putative ring finger protein</fullName>
    </submittedName>
</protein>
<feature type="compositionally biased region" description="Basic and acidic residues" evidence="6">
    <location>
        <begin position="729"/>
        <end position="747"/>
    </location>
</feature>
<dbReference type="Pfam" id="PF07576">
    <property type="entry name" value="BRAP2"/>
    <property type="match status" value="1"/>
</dbReference>
<evidence type="ECO:0000259" key="7">
    <source>
        <dbReference type="PROSITE" id="PS50089"/>
    </source>
</evidence>
<evidence type="ECO:0000256" key="1">
    <source>
        <dbReference type="ARBA" id="ARBA00022723"/>
    </source>
</evidence>
<evidence type="ECO:0000256" key="5">
    <source>
        <dbReference type="SAM" id="Coils"/>
    </source>
</evidence>
<dbReference type="InterPro" id="IPR047243">
    <property type="entry name" value="RING-H2_BRAP2"/>
</dbReference>
<keyword evidence="1" id="KW-0479">Metal-binding</keyword>
<dbReference type="Gene3D" id="3.30.40.10">
    <property type="entry name" value="Zinc/RING finger domain, C3HC4 (zinc finger)"/>
    <property type="match status" value="2"/>
</dbReference>
<evidence type="ECO:0000256" key="3">
    <source>
        <dbReference type="ARBA" id="ARBA00022833"/>
    </source>
</evidence>
<dbReference type="InterPro" id="IPR011422">
    <property type="entry name" value="BRAP2/ETP1_RRM"/>
</dbReference>
<evidence type="ECO:0000313" key="10">
    <source>
        <dbReference type="Proteomes" id="UP000030854"/>
    </source>
</evidence>
<feature type="coiled-coil region" evidence="5">
    <location>
        <begin position="574"/>
        <end position="612"/>
    </location>
</feature>
<dbReference type="GO" id="GO:0005737">
    <property type="term" value="C:cytoplasm"/>
    <property type="evidence" value="ECO:0007669"/>
    <property type="project" value="TreeGrafter"/>
</dbReference>
<dbReference type="OMA" id="HFRMVRT"/>
<evidence type="ECO:0000256" key="2">
    <source>
        <dbReference type="ARBA" id="ARBA00022771"/>
    </source>
</evidence>
<proteinExistence type="predicted"/>
<dbReference type="EMBL" id="JNVN01001477">
    <property type="protein sequence ID" value="KHJ33378.1"/>
    <property type="molecule type" value="Genomic_DNA"/>
</dbReference>
<dbReference type="PANTHER" id="PTHR24007:SF7">
    <property type="entry name" value="BRCA1-ASSOCIATED PROTEIN"/>
    <property type="match status" value="1"/>
</dbReference>
<dbReference type="InterPro" id="IPR013083">
    <property type="entry name" value="Znf_RING/FYVE/PHD"/>
</dbReference>
<dbReference type="SMART" id="SM00184">
    <property type="entry name" value="RING"/>
    <property type="match status" value="1"/>
</dbReference>
<feature type="domain" description="RING-type" evidence="7">
    <location>
        <begin position="362"/>
        <end position="401"/>
    </location>
</feature>
<dbReference type="PROSITE" id="PS50271">
    <property type="entry name" value="ZF_UBP"/>
    <property type="match status" value="1"/>
</dbReference>
<dbReference type="AlphaFoldDB" id="A0A0B1P535"/>
<feature type="domain" description="UBP-type" evidence="8">
    <location>
        <begin position="398"/>
        <end position="502"/>
    </location>
</feature>
<keyword evidence="5" id="KW-0175">Coiled coil</keyword>
<dbReference type="SMART" id="SM00290">
    <property type="entry name" value="ZnF_UBP"/>
    <property type="match status" value="1"/>
</dbReference>
<dbReference type="Pfam" id="PF13639">
    <property type="entry name" value="zf-RING_2"/>
    <property type="match status" value="1"/>
</dbReference>
<evidence type="ECO:0000313" key="9">
    <source>
        <dbReference type="EMBL" id="KHJ33378.1"/>
    </source>
</evidence>
<evidence type="ECO:0000256" key="6">
    <source>
        <dbReference type="SAM" id="MobiDB-lite"/>
    </source>
</evidence>
<gene>
    <name evidence="9" type="ORF">EV44_g1365</name>
</gene>
<dbReference type="PROSITE" id="PS50089">
    <property type="entry name" value="ZF_RING_2"/>
    <property type="match status" value="1"/>
</dbReference>
<dbReference type="GO" id="GO:0008270">
    <property type="term" value="F:zinc ion binding"/>
    <property type="evidence" value="ECO:0007669"/>
    <property type="project" value="UniProtKB-KW"/>
</dbReference>
<dbReference type="STRING" id="52586.A0A0B1P535"/>